<name>A0A1E3JEB5_9TREE</name>
<dbReference type="Proteomes" id="UP000095149">
    <property type="component" value="Unassembled WGS sequence"/>
</dbReference>
<gene>
    <name evidence="1" type="ORF">I350_07167</name>
</gene>
<dbReference type="AlphaFoldDB" id="A0A1E3JEB5"/>
<dbReference type="Gene3D" id="3.40.50.1820">
    <property type="entry name" value="alpha/beta hydrolase"/>
    <property type="match status" value="1"/>
</dbReference>
<dbReference type="InterPro" id="IPR029058">
    <property type="entry name" value="AB_hydrolase_fold"/>
</dbReference>
<dbReference type="PANTHER" id="PTHR23024:SF339">
    <property type="entry name" value="ALPHA_BETA HYDROLASE FOLD-3 DOMAIN-CONTAINING PROTEIN"/>
    <property type="match status" value="1"/>
</dbReference>
<dbReference type="InterPro" id="IPR050466">
    <property type="entry name" value="Carboxylest/Gibb_receptor"/>
</dbReference>
<accession>A0A1E3JEB5</accession>
<dbReference type="OrthoDB" id="19653at2759"/>
<proteinExistence type="predicted"/>
<dbReference type="PANTHER" id="PTHR23024">
    <property type="entry name" value="ARYLACETAMIDE DEACETYLASE"/>
    <property type="match status" value="1"/>
</dbReference>
<protein>
    <submittedName>
        <fullName evidence="1">Uncharacterized protein</fullName>
    </submittedName>
</protein>
<sequence>MSGSPSPITLTFDTTHNLQLDAYLPFPQPSSQTKLPVVVHYHRGGMVIGSKSDVYPPFLPGYLQSMGVLLVSPNYRLLFPSSAEDIIADVHSLFAYLAAPNTELDETLRQNGFAIDVSRIAVIGVSGGNYPARAAATLPEIVPRPVAWLDLFGMGGDWLLDFWLQGIDVEKTMPLENTLHDMAKAEDLIQNGGGDVASESEGTLVDGKATDVIGRFNLWIHWQKEGTFLDYVLSSPGLSATLKRMPYGERLALIPPDKRRFLLPITPQTPPTYVLHGDQDLLVPIEESYALVNDMKTLGLSVKGVWVPGADHVLRDRKKGGWEGMVDGWEEIAREAVNWVVAEVRRERR</sequence>
<comment type="caution">
    <text evidence="1">The sequence shown here is derived from an EMBL/GenBank/DDBJ whole genome shotgun (WGS) entry which is preliminary data.</text>
</comment>
<reference evidence="1 2" key="1">
    <citation type="submission" date="2016-06" db="EMBL/GenBank/DDBJ databases">
        <title>Evolution of pathogenesis and genome organization in the Tremellales.</title>
        <authorList>
            <person name="Cuomo C."/>
            <person name="Litvintseva A."/>
            <person name="Heitman J."/>
            <person name="Chen Y."/>
            <person name="Sun S."/>
            <person name="Springer D."/>
            <person name="Dromer F."/>
            <person name="Young S."/>
            <person name="Zeng Q."/>
            <person name="Chapman S."/>
            <person name="Gujja S."/>
            <person name="Saif S."/>
            <person name="Birren B."/>
        </authorList>
    </citation>
    <scope>NUCLEOTIDE SEQUENCE [LARGE SCALE GENOMIC DNA]</scope>
    <source>
        <strain evidence="1 2">CBS 6273</strain>
    </source>
</reference>
<dbReference type="SUPFAM" id="SSF53474">
    <property type="entry name" value="alpha/beta-Hydrolases"/>
    <property type="match status" value="1"/>
</dbReference>
<evidence type="ECO:0000313" key="1">
    <source>
        <dbReference type="EMBL" id="ODN99015.1"/>
    </source>
</evidence>
<organism evidence="1 2">
    <name type="scientific">Cryptococcus amylolentus CBS 6273</name>
    <dbReference type="NCBI Taxonomy" id="1296118"/>
    <lineage>
        <taxon>Eukaryota</taxon>
        <taxon>Fungi</taxon>
        <taxon>Dikarya</taxon>
        <taxon>Basidiomycota</taxon>
        <taxon>Agaricomycotina</taxon>
        <taxon>Tremellomycetes</taxon>
        <taxon>Tremellales</taxon>
        <taxon>Cryptococcaceae</taxon>
        <taxon>Cryptococcus</taxon>
    </lineage>
</organism>
<evidence type="ECO:0000313" key="2">
    <source>
        <dbReference type="Proteomes" id="UP000095149"/>
    </source>
</evidence>
<dbReference type="EMBL" id="MEKH01000012">
    <property type="protein sequence ID" value="ODN99015.1"/>
    <property type="molecule type" value="Genomic_DNA"/>
</dbReference>